<keyword evidence="1" id="KW-0176">Collagen</keyword>
<accession>A0A329MTG7</accession>
<evidence type="ECO:0000313" key="2">
    <source>
        <dbReference type="Proteomes" id="UP000250369"/>
    </source>
</evidence>
<dbReference type="InterPro" id="IPR008983">
    <property type="entry name" value="Tumour_necrosis_fac-like_dom"/>
</dbReference>
<proteinExistence type="predicted"/>
<dbReference type="Proteomes" id="UP000250369">
    <property type="component" value="Unassembled WGS sequence"/>
</dbReference>
<gene>
    <name evidence="1" type="ORF">DQG23_05115</name>
</gene>
<organism evidence="1 2">
    <name type="scientific">Paenibacillus contaminans</name>
    <dbReference type="NCBI Taxonomy" id="450362"/>
    <lineage>
        <taxon>Bacteria</taxon>
        <taxon>Bacillati</taxon>
        <taxon>Bacillota</taxon>
        <taxon>Bacilli</taxon>
        <taxon>Bacillales</taxon>
        <taxon>Paenibacillaceae</taxon>
        <taxon>Paenibacillus</taxon>
    </lineage>
</organism>
<name>A0A329MTG7_9BACL</name>
<protein>
    <submittedName>
        <fullName evidence="1">Collagen-like protein</fullName>
    </submittedName>
</protein>
<evidence type="ECO:0000313" key="1">
    <source>
        <dbReference type="EMBL" id="RAV22608.1"/>
    </source>
</evidence>
<comment type="caution">
    <text evidence="1">The sequence shown here is derived from an EMBL/GenBank/DDBJ whole genome shotgun (WGS) entry which is preliminary data.</text>
</comment>
<reference evidence="1 2" key="1">
    <citation type="journal article" date="2009" name="Int. J. Syst. Evol. Microbiol.">
        <title>Paenibacillus contaminans sp. nov., isolated from a contaminated laboratory plate.</title>
        <authorList>
            <person name="Chou J.H."/>
            <person name="Lee J.H."/>
            <person name="Lin M.C."/>
            <person name="Chang P.S."/>
            <person name="Arun A.B."/>
            <person name="Young C.C."/>
            <person name="Chen W.M."/>
        </authorList>
    </citation>
    <scope>NUCLEOTIDE SEQUENCE [LARGE SCALE GENOMIC DNA]</scope>
    <source>
        <strain evidence="1 2">CKOBP-6</strain>
    </source>
</reference>
<dbReference type="Gene3D" id="2.60.120.40">
    <property type="match status" value="1"/>
</dbReference>
<keyword evidence="2" id="KW-1185">Reference proteome</keyword>
<sequence length="202" mass="21468">MTDCVPRKKKCKKSCKKKKRKKKIIIRKKIVKVTCPRPRVNVRPSVNVIAPQGPPGPPGMSGIASAAYVSSTVEQNIAQGESVRFNHSVIQGSAFSFTSATSLNILETGVYSISWELFPDTTANVFGLFFDPAGPDPAALVPFSNYGTSNGTRPYQGQVLANLSAGGTLSLTKLDATGNVVLNTTISGTEIQNASILILKVA</sequence>
<dbReference type="AlphaFoldDB" id="A0A329MTG7"/>
<dbReference type="EMBL" id="QMFB01000002">
    <property type="protein sequence ID" value="RAV22608.1"/>
    <property type="molecule type" value="Genomic_DNA"/>
</dbReference>
<dbReference type="OrthoDB" id="2624100at2"/>